<dbReference type="Pfam" id="PF01564">
    <property type="entry name" value="Spermine_synth"/>
    <property type="match status" value="1"/>
</dbReference>
<dbReference type="SUPFAM" id="SSF53335">
    <property type="entry name" value="S-adenosyl-L-methionine-dependent methyltransferases"/>
    <property type="match status" value="1"/>
</dbReference>
<dbReference type="CDD" id="cd02440">
    <property type="entry name" value="AdoMet_MTases"/>
    <property type="match status" value="1"/>
</dbReference>
<dbReference type="InterPro" id="IPR030374">
    <property type="entry name" value="PABS"/>
</dbReference>
<keyword evidence="8" id="KW-1185">Reference proteome</keyword>
<dbReference type="InterPro" id="IPR029063">
    <property type="entry name" value="SAM-dependent_MTases_sf"/>
</dbReference>
<evidence type="ECO:0000256" key="4">
    <source>
        <dbReference type="PROSITE-ProRule" id="PRU00354"/>
    </source>
</evidence>
<evidence type="ECO:0000256" key="5">
    <source>
        <dbReference type="SAM" id="Phobius"/>
    </source>
</evidence>
<evidence type="ECO:0000256" key="1">
    <source>
        <dbReference type="ARBA" id="ARBA00007867"/>
    </source>
</evidence>
<keyword evidence="5" id="KW-1133">Transmembrane helix</keyword>
<accession>A0A0H4WLP0</accession>
<dbReference type="STRING" id="1297742.A176_000556"/>
<dbReference type="PANTHER" id="PTHR43317">
    <property type="entry name" value="THERMOSPERMINE SYNTHASE ACAULIS5"/>
    <property type="match status" value="1"/>
</dbReference>
<proteinExistence type="inferred from homology"/>
<organism evidence="7 8">
    <name type="scientific">Pseudomyxococcus hansupus</name>
    <dbReference type="NCBI Taxonomy" id="1297742"/>
    <lineage>
        <taxon>Bacteria</taxon>
        <taxon>Pseudomonadati</taxon>
        <taxon>Myxococcota</taxon>
        <taxon>Myxococcia</taxon>
        <taxon>Myxococcales</taxon>
        <taxon>Cystobacterineae</taxon>
        <taxon>Myxococcaceae</taxon>
        <taxon>Pseudomyxococcus</taxon>
    </lineage>
</organism>
<dbReference type="Gene3D" id="3.40.50.150">
    <property type="entry name" value="Vaccinia Virus protein VP39"/>
    <property type="match status" value="1"/>
</dbReference>
<keyword evidence="5" id="KW-0472">Membrane</keyword>
<dbReference type="KEGG" id="mym:A176_000556"/>
<feature type="domain" description="PABS" evidence="6">
    <location>
        <begin position="274"/>
        <end position="438"/>
    </location>
</feature>
<evidence type="ECO:0000313" key="7">
    <source>
        <dbReference type="EMBL" id="AKQ63644.1"/>
    </source>
</evidence>
<feature type="active site" description="Proton acceptor" evidence="4">
    <location>
        <position position="359"/>
    </location>
</feature>
<evidence type="ECO:0000256" key="2">
    <source>
        <dbReference type="ARBA" id="ARBA00022679"/>
    </source>
</evidence>
<gene>
    <name evidence="7" type="ORF">A176_000556</name>
</gene>
<evidence type="ECO:0000256" key="3">
    <source>
        <dbReference type="ARBA" id="ARBA00023115"/>
    </source>
</evidence>
<reference evidence="7 8" key="1">
    <citation type="journal article" date="2016" name="PLoS ONE">
        <title>Complete Genome Sequence and Comparative Genomics of a Novel Myxobacterium Myxococcus hansupus.</title>
        <authorList>
            <person name="Sharma G."/>
            <person name="Narwani T."/>
            <person name="Subramanian S."/>
        </authorList>
    </citation>
    <scope>NUCLEOTIDE SEQUENCE [LARGE SCALE GENOMIC DNA]</scope>
    <source>
        <strain evidence="8">mixupus</strain>
    </source>
</reference>
<keyword evidence="5" id="KW-0812">Transmembrane</keyword>
<feature type="transmembrane region" description="Helical" evidence="5">
    <location>
        <begin position="112"/>
        <end position="134"/>
    </location>
</feature>
<keyword evidence="2 4" id="KW-0808">Transferase</keyword>
<feature type="transmembrane region" description="Helical" evidence="5">
    <location>
        <begin position="39"/>
        <end position="59"/>
    </location>
</feature>
<dbReference type="eggNOG" id="COG4262">
    <property type="taxonomic scope" value="Bacteria"/>
</dbReference>
<protein>
    <submittedName>
        <fullName evidence="7">Spermidine synthase</fullName>
    </submittedName>
</protein>
<dbReference type="AlphaFoldDB" id="A0A0H4WLP0"/>
<name>A0A0H4WLP0_9BACT</name>
<dbReference type="GO" id="GO:0016740">
    <property type="term" value="F:transferase activity"/>
    <property type="evidence" value="ECO:0007669"/>
    <property type="project" value="UniProtKB-UniRule"/>
</dbReference>
<dbReference type="NCBIfam" id="NF037959">
    <property type="entry name" value="MFS_SpdSyn"/>
    <property type="match status" value="1"/>
</dbReference>
<sequence>MRPTSSLTWLSFVTGTTVMASEMAASRLVAPYFGGSTPVWAALISLVLGGLALGAHLGGRAADRTGRLEPLLGALCLSALTLALLPFLARVLLPGAMGAVLEGRVAESLGRVALLVLVALPPLLVLGAVGPYALRVGLAGVTSAGEHAGRLSSASTVGSIAGTLLAAFVVLPLLGTARTMALFAMVLGLTASWRLGWRWRLPAVGVPVAALALGAHALPYRPGTVAVAESPYTFIQVLESRTGTRHLVFDEGYAVQSIHRHGMPVHEEVFGHYLLAPVMAQKEPRAPRVLILGLGAGTSAQGLRATYPGVEVVGVELDAEVVRLGRSHFGLPSDVEVHVGDARAFLSSDTRQYDVILVDAFRFPYVPFHLTTREFATAVAARLEPGGVACFNVGRYEQERAVVDAVGATLATVFPEVQAADARNHSNTLLFAGAPGLSKRLETRAASLPASLRSLAKRVAGELKPVPPGEPLTDDKAPVEFLTDAIILRTLTSDLGIR</sequence>
<evidence type="ECO:0000313" key="8">
    <source>
        <dbReference type="Proteomes" id="UP000009026"/>
    </source>
</evidence>
<feature type="transmembrane region" description="Helical" evidence="5">
    <location>
        <begin position="154"/>
        <end position="174"/>
    </location>
</feature>
<feature type="transmembrane region" description="Helical" evidence="5">
    <location>
        <begin position="71"/>
        <end position="92"/>
    </location>
</feature>
<comment type="similarity">
    <text evidence="1">Belongs to the spermidine/spermine synthase family.</text>
</comment>
<dbReference type="GO" id="GO:0006596">
    <property type="term" value="P:polyamine biosynthetic process"/>
    <property type="evidence" value="ECO:0007669"/>
    <property type="project" value="UniProtKB-UniRule"/>
</dbReference>
<keyword evidence="3 4" id="KW-0620">Polyamine biosynthesis</keyword>
<dbReference type="EMBL" id="CP012109">
    <property type="protein sequence ID" value="AKQ63644.1"/>
    <property type="molecule type" value="Genomic_DNA"/>
</dbReference>
<dbReference type="RefSeq" id="WP_002636912.1">
    <property type="nucleotide sequence ID" value="NZ_CP012109.1"/>
</dbReference>
<dbReference type="Proteomes" id="UP000009026">
    <property type="component" value="Chromosome"/>
</dbReference>
<dbReference type="PATRIC" id="fig|1297742.4.peg.564"/>
<dbReference type="PANTHER" id="PTHR43317:SF1">
    <property type="entry name" value="THERMOSPERMINE SYNTHASE ACAULIS5"/>
    <property type="match status" value="1"/>
</dbReference>
<dbReference type="PROSITE" id="PS51006">
    <property type="entry name" value="PABS_2"/>
    <property type="match status" value="1"/>
</dbReference>
<dbReference type="OrthoDB" id="9761985at2"/>
<evidence type="ECO:0000259" key="6">
    <source>
        <dbReference type="PROSITE" id="PS51006"/>
    </source>
</evidence>